<organism evidence="1 2">
    <name type="scientific">Hydnum rufescens UP504</name>
    <dbReference type="NCBI Taxonomy" id="1448309"/>
    <lineage>
        <taxon>Eukaryota</taxon>
        <taxon>Fungi</taxon>
        <taxon>Dikarya</taxon>
        <taxon>Basidiomycota</taxon>
        <taxon>Agaricomycotina</taxon>
        <taxon>Agaricomycetes</taxon>
        <taxon>Cantharellales</taxon>
        <taxon>Hydnaceae</taxon>
        <taxon>Hydnum</taxon>
    </lineage>
</organism>
<dbReference type="EMBL" id="MU129132">
    <property type="protein sequence ID" value="KAF9505896.1"/>
    <property type="molecule type" value="Genomic_DNA"/>
</dbReference>
<comment type="caution">
    <text evidence="1">The sequence shown here is derived from an EMBL/GenBank/DDBJ whole genome shotgun (WGS) entry which is preliminary data.</text>
</comment>
<dbReference type="AlphaFoldDB" id="A0A9P6DK26"/>
<dbReference type="Proteomes" id="UP000886523">
    <property type="component" value="Unassembled WGS sequence"/>
</dbReference>
<gene>
    <name evidence="1" type="ORF">BS47DRAFT_1353469</name>
</gene>
<evidence type="ECO:0000313" key="1">
    <source>
        <dbReference type="EMBL" id="KAF9505896.1"/>
    </source>
</evidence>
<reference evidence="1" key="1">
    <citation type="journal article" date="2020" name="Nat. Commun.">
        <title>Large-scale genome sequencing of mycorrhizal fungi provides insights into the early evolution of symbiotic traits.</title>
        <authorList>
            <person name="Miyauchi S."/>
            <person name="Kiss E."/>
            <person name="Kuo A."/>
            <person name="Drula E."/>
            <person name="Kohler A."/>
            <person name="Sanchez-Garcia M."/>
            <person name="Morin E."/>
            <person name="Andreopoulos B."/>
            <person name="Barry K.W."/>
            <person name="Bonito G."/>
            <person name="Buee M."/>
            <person name="Carver A."/>
            <person name="Chen C."/>
            <person name="Cichocki N."/>
            <person name="Clum A."/>
            <person name="Culley D."/>
            <person name="Crous P.W."/>
            <person name="Fauchery L."/>
            <person name="Girlanda M."/>
            <person name="Hayes R.D."/>
            <person name="Keri Z."/>
            <person name="LaButti K."/>
            <person name="Lipzen A."/>
            <person name="Lombard V."/>
            <person name="Magnuson J."/>
            <person name="Maillard F."/>
            <person name="Murat C."/>
            <person name="Nolan M."/>
            <person name="Ohm R.A."/>
            <person name="Pangilinan J."/>
            <person name="Pereira M.F."/>
            <person name="Perotto S."/>
            <person name="Peter M."/>
            <person name="Pfister S."/>
            <person name="Riley R."/>
            <person name="Sitrit Y."/>
            <person name="Stielow J.B."/>
            <person name="Szollosi G."/>
            <person name="Zifcakova L."/>
            <person name="Stursova M."/>
            <person name="Spatafora J.W."/>
            <person name="Tedersoo L."/>
            <person name="Vaario L.M."/>
            <person name="Yamada A."/>
            <person name="Yan M."/>
            <person name="Wang P."/>
            <person name="Xu J."/>
            <person name="Bruns T."/>
            <person name="Baldrian P."/>
            <person name="Vilgalys R."/>
            <person name="Dunand C."/>
            <person name="Henrissat B."/>
            <person name="Grigoriev I.V."/>
            <person name="Hibbett D."/>
            <person name="Nagy L.G."/>
            <person name="Martin F.M."/>
        </authorList>
    </citation>
    <scope>NUCLEOTIDE SEQUENCE</scope>
    <source>
        <strain evidence="1">UP504</strain>
    </source>
</reference>
<name>A0A9P6DK26_9AGAM</name>
<protein>
    <submittedName>
        <fullName evidence="1">Uncharacterized protein</fullName>
    </submittedName>
</protein>
<proteinExistence type="predicted"/>
<evidence type="ECO:0000313" key="2">
    <source>
        <dbReference type="Proteomes" id="UP000886523"/>
    </source>
</evidence>
<keyword evidence="2" id="KW-1185">Reference proteome</keyword>
<sequence>MEHRIGAVQLYCRPGVASERWDKRFILLGLENQCEIVDWLKMELSGLDGCVLIFSGAFGWRDADFRTLVSEGATNCHFWDHKFLRNLLSNSPKSSGQMGALDAGKGDGLSFTDDDADRKGVTFVSNRISGLCCARA</sequence>
<accession>A0A9P6DK26</accession>